<proteinExistence type="predicted"/>
<comment type="caution">
    <text evidence="1">The sequence shown here is derived from an EMBL/GenBank/DDBJ whole genome shotgun (WGS) entry which is preliminary data.</text>
</comment>
<organism evidence="1 2">
    <name type="scientific">Trifolium medium</name>
    <dbReference type="NCBI Taxonomy" id="97028"/>
    <lineage>
        <taxon>Eukaryota</taxon>
        <taxon>Viridiplantae</taxon>
        <taxon>Streptophyta</taxon>
        <taxon>Embryophyta</taxon>
        <taxon>Tracheophyta</taxon>
        <taxon>Spermatophyta</taxon>
        <taxon>Magnoliopsida</taxon>
        <taxon>eudicotyledons</taxon>
        <taxon>Gunneridae</taxon>
        <taxon>Pentapetalae</taxon>
        <taxon>rosids</taxon>
        <taxon>fabids</taxon>
        <taxon>Fabales</taxon>
        <taxon>Fabaceae</taxon>
        <taxon>Papilionoideae</taxon>
        <taxon>50 kb inversion clade</taxon>
        <taxon>NPAAA clade</taxon>
        <taxon>Hologalegina</taxon>
        <taxon>IRL clade</taxon>
        <taxon>Trifolieae</taxon>
        <taxon>Trifolium</taxon>
    </lineage>
</organism>
<feature type="non-terminal residue" evidence="1">
    <location>
        <position position="1"/>
    </location>
</feature>
<name>A0A392PIG8_9FABA</name>
<accession>A0A392PIG8</accession>
<evidence type="ECO:0000313" key="2">
    <source>
        <dbReference type="Proteomes" id="UP000265520"/>
    </source>
</evidence>
<sequence>VGYRRGGVGVAETVAGMGGGDVGGVSDLTSRLFLAGSVPSLMALAA</sequence>
<dbReference type="AlphaFoldDB" id="A0A392PIG8"/>
<keyword evidence="2" id="KW-1185">Reference proteome</keyword>
<evidence type="ECO:0000313" key="1">
    <source>
        <dbReference type="EMBL" id="MCI10685.1"/>
    </source>
</evidence>
<dbReference type="EMBL" id="LXQA010077208">
    <property type="protein sequence ID" value="MCI10685.1"/>
    <property type="molecule type" value="Genomic_DNA"/>
</dbReference>
<dbReference type="Proteomes" id="UP000265520">
    <property type="component" value="Unassembled WGS sequence"/>
</dbReference>
<reference evidence="1 2" key="1">
    <citation type="journal article" date="2018" name="Front. Plant Sci.">
        <title>Red Clover (Trifolium pratense) and Zigzag Clover (T. medium) - A Picture of Genomic Similarities and Differences.</title>
        <authorList>
            <person name="Dluhosova J."/>
            <person name="Istvanek J."/>
            <person name="Nedelnik J."/>
            <person name="Repkova J."/>
        </authorList>
    </citation>
    <scope>NUCLEOTIDE SEQUENCE [LARGE SCALE GENOMIC DNA]</scope>
    <source>
        <strain evidence="2">cv. 10/8</strain>
        <tissue evidence="1">Leaf</tissue>
    </source>
</reference>
<protein>
    <submittedName>
        <fullName evidence="1">Uncharacterized protein</fullName>
    </submittedName>
</protein>